<keyword evidence="2" id="KW-0560">Oxidoreductase</keyword>
<proteinExistence type="predicted"/>
<evidence type="ECO:0000313" key="4">
    <source>
        <dbReference type="EMBL" id="HGW92544.1"/>
    </source>
</evidence>
<organism evidence="4">
    <name type="scientific">candidate division WOR-3 bacterium</name>
    <dbReference type="NCBI Taxonomy" id="2052148"/>
    <lineage>
        <taxon>Bacteria</taxon>
        <taxon>Bacteria division WOR-3</taxon>
    </lineage>
</organism>
<dbReference type="Pfam" id="PF01315">
    <property type="entry name" value="Ald_Xan_dh_C"/>
    <property type="match status" value="1"/>
</dbReference>
<dbReference type="Gene3D" id="3.30.365.10">
    <property type="entry name" value="Aldehyde oxidase/xanthine dehydrogenase, molybdopterin binding domain"/>
    <property type="match status" value="4"/>
</dbReference>
<dbReference type="PANTHER" id="PTHR11908:SF132">
    <property type="entry name" value="ALDEHYDE OXIDASE 1-RELATED"/>
    <property type="match status" value="1"/>
</dbReference>
<keyword evidence="1" id="KW-0500">Molybdenum</keyword>
<dbReference type="GO" id="GO:0016491">
    <property type="term" value="F:oxidoreductase activity"/>
    <property type="evidence" value="ECO:0007669"/>
    <property type="project" value="UniProtKB-KW"/>
</dbReference>
<gene>
    <name evidence="4" type="ORF">ENV67_08430</name>
</gene>
<evidence type="ECO:0000259" key="3">
    <source>
        <dbReference type="SMART" id="SM01008"/>
    </source>
</evidence>
<protein>
    <submittedName>
        <fullName evidence="4">Aldehyde oxidase</fullName>
    </submittedName>
</protein>
<name>A0A7C4YAW6_UNCW3</name>
<dbReference type="AlphaFoldDB" id="A0A7C4YAW6"/>
<dbReference type="InterPro" id="IPR000674">
    <property type="entry name" value="Ald_Oxase/Xan_DH_a/b"/>
</dbReference>
<dbReference type="SUPFAM" id="SSF54665">
    <property type="entry name" value="CO dehydrogenase molybdoprotein N-domain-like"/>
    <property type="match status" value="1"/>
</dbReference>
<dbReference type="InterPro" id="IPR037165">
    <property type="entry name" value="AldOxase/xan_DH_Mopterin-bd_sf"/>
</dbReference>
<dbReference type="SMART" id="SM01008">
    <property type="entry name" value="Ald_Xan_dh_C"/>
    <property type="match status" value="1"/>
</dbReference>
<dbReference type="InterPro" id="IPR008274">
    <property type="entry name" value="AldOxase/xan_DH_MoCoBD1"/>
</dbReference>
<dbReference type="InterPro" id="IPR036856">
    <property type="entry name" value="Ald_Oxase/Xan_DH_a/b_sf"/>
</dbReference>
<evidence type="ECO:0000256" key="1">
    <source>
        <dbReference type="ARBA" id="ARBA00022505"/>
    </source>
</evidence>
<dbReference type="PANTHER" id="PTHR11908">
    <property type="entry name" value="XANTHINE DEHYDROGENASE"/>
    <property type="match status" value="1"/>
</dbReference>
<evidence type="ECO:0000256" key="2">
    <source>
        <dbReference type="ARBA" id="ARBA00023002"/>
    </source>
</evidence>
<dbReference type="InterPro" id="IPR016208">
    <property type="entry name" value="Ald_Oxase/xanthine_DH-like"/>
</dbReference>
<dbReference type="Pfam" id="PF02738">
    <property type="entry name" value="MoCoBD_1"/>
    <property type="match status" value="1"/>
</dbReference>
<dbReference type="Pfam" id="PF20256">
    <property type="entry name" value="MoCoBD_2"/>
    <property type="match status" value="1"/>
</dbReference>
<accession>A0A7C4YAW6</accession>
<feature type="domain" description="Aldehyde oxidase/xanthine dehydrogenase a/b hammerhead" evidence="3">
    <location>
        <begin position="21"/>
        <end position="133"/>
    </location>
</feature>
<dbReference type="InterPro" id="IPR046867">
    <property type="entry name" value="AldOxase/xan_DH_MoCoBD2"/>
</dbReference>
<comment type="caution">
    <text evidence="4">The sequence shown here is derived from an EMBL/GenBank/DDBJ whole genome shotgun (WGS) entry which is preliminary data.</text>
</comment>
<sequence>MDNFINVKKQKRKIDAIGLATGFEKFTDDFSFPNMLHLKFLYSPHPFAEIIDIDTEDAEKMEGVEIVLTYKNTPDKLYTTAGQGFPEPSPYDKKLFDKYVRFVGDYVALVGARTLKIAEEAINKIKVEYKILKPVFDVEDAIKEDAPKIHREGHYLINAIYETERNISAGTEFRYGDVDKGFEDSDFVIEEEFSLPYENHCALEPHSAIAYLDERGRIVIISSTQVPFHARRIVSFLLDIPVNDIRVIKPRVGGGFGAKQEVILEPYVALVTYRTGKPSRLVLSREEVFVSTRTRHPAKIKMKMGFMKDGFINSLKMDVLMNAGAYGSHSLTVLSNVGSKVLPLFNKIPNILFTGKSVYTNLPVGGAYRGYGATQGYFAFGQMIDIITRKLNIDIIEYYKKWHIKEGETSPVFEKLGEGKEGVTQYINSCKLSECIDIGAREIDWFKKRGKRIRNGDKVRGLGMACAMQGSGIPLVDMASATMKMNDDGSFNLFVGATDIGTGSDTILTQIAGEVLKIPSENISILSSDTDLTPFDVGAYASSTTFVSGNAVRKCAENVKEQILNVASEILKDEKENLFLDNGYVFNKKGEKVSFKDIALYAFYKKNQFQIFGYASNVENVSPPPFIAQFVELDVDIKTGFVDIIKFVSVVDCGTPINPKLAEGQVEGAVLNAIAFALTEDYIFDKNGRLLTNNFNKYKVFNTKDKPDLKTIIVESYEKAGPFGAKSIAEIGMNGPAPAIANAIYDAVGVRIKELPITPEKIFKKLRYGF</sequence>
<dbReference type="EMBL" id="DTHG01000102">
    <property type="protein sequence ID" value="HGW92544.1"/>
    <property type="molecule type" value="Genomic_DNA"/>
</dbReference>
<dbReference type="Gene3D" id="3.90.1170.50">
    <property type="entry name" value="Aldehyde oxidase/xanthine dehydrogenase, a/b hammerhead"/>
    <property type="match status" value="1"/>
</dbReference>
<dbReference type="GO" id="GO:0005506">
    <property type="term" value="F:iron ion binding"/>
    <property type="evidence" value="ECO:0007669"/>
    <property type="project" value="InterPro"/>
</dbReference>
<reference evidence="4" key="1">
    <citation type="journal article" date="2020" name="mSystems">
        <title>Genome- and Community-Level Interaction Insights into Carbon Utilization and Element Cycling Functions of Hydrothermarchaeota in Hydrothermal Sediment.</title>
        <authorList>
            <person name="Zhou Z."/>
            <person name="Liu Y."/>
            <person name="Xu W."/>
            <person name="Pan J."/>
            <person name="Luo Z.H."/>
            <person name="Li M."/>
        </authorList>
    </citation>
    <scope>NUCLEOTIDE SEQUENCE [LARGE SCALE GENOMIC DNA]</scope>
    <source>
        <strain evidence="4">SpSt-780</strain>
    </source>
</reference>
<dbReference type="SUPFAM" id="SSF56003">
    <property type="entry name" value="Molybdenum cofactor-binding domain"/>
    <property type="match status" value="1"/>
</dbReference>